<dbReference type="PANTHER" id="PTHR10366:SF564">
    <property type="entry name" value="STEROL-4-ALPHA-CARBOXYLATE 3-DEHYDROGENASE, DECARBOXYLATING"/>
    <property type="match status" value="1"/>
</dbReference>
<proteinExistence type="evidence at transcript level"/>
<evidence type="ECO:0000259" key="3">
    <source>
        <dbReference type="Pfam" id="PF01370"/>
    </source>
</evidence>
<dbReference type="InterPro" id="IPR050425">
    <property type="entry name" value="NAD(P)_dehydrat-like"/>
</dbReference>
<dbReference type="GO" id="GO:0016616">
    <property type="term" value="F:oxidoreductase activity, acting on the CH-OH group of donors, NAD or NADP as acceptor"/>
    <property type="evidence" value="ECO:0007669"/>
    <property type="project" value="TreeGrafter"/>
</dbReference>
<sequence length="362" mass="40524">MSTDQLVLVTGASGYVASHVVQQLLVAGYRVRGTVRSFKIEEKVAPLRELVPDAKHPLELVEADLTKDEGWDQACSGCWAVIHVASHLGSLMRMADEETYIQTTVNGAQRVMKAAAAAGVKKMVLTSSFQTITGDPSPWVEGKTYTEEDWTDIDYPNLEFYPKSKTMAERAAWAFVENMPEESKIELSTIQPTFVWGPPLLKCQAYTPSMESMINILTNKYPGHPSISVPFCDVRDVAEAHVKCLTTPAAAGKRFIIYSRCEWLATTAKILDEELKPQGYALYTNTIPYFVLWFFSFFKRKLTASNFLQKLDLQISISNRNMVEVLGIQPTDLRKTVLDMAYSIIELGMVPKTSNYRGPTSH</sequence>
<dbReference type="AlphaFoldDB" id="A0A6A7FNT9"/>
<evidence type="ECO:0000256" key="2">
    <source>
        <dbReference type="ARBA" id="ARBA00023445"/>
    </source>
</evidence>
<dbReference type="Gene3D" id="3.40.50.720">
    <property type="entry name" value="NAD(P)-binding Rossmann-like Domain"/>
    <property type="match status" value="1"/>
</dbReference>
<reference evidence="4" key="1">
    <citation type="submission" date="2017-11" db="EMBL/GenBank/DDBJ databases">
        <title>The sensing device of the deep-sea amphipod.</title>
        <authorList>
            <person name="Kobayashi H."/>
            <person name="Nagahama T."/>
            <person name="Arai W."/>
            <person name="Sasagawa Y."/>
            <person name="Umeda M."/>
            <person name="Hayashi T."/>
            <person name="Nikaido I."/>
            <person name="Watanabe H."/>
            <person name="Oguri K."/>
            <person name="Kitazato H."/>
            <person name="Fujioka K."/>
            <person name="Kido Y."/>
            <person name="Takami H."/>
        </authorList>
    </citation>
    <scope>NUCLEOTIDE SEQUENCE</scope>
    <source>
        <tissue evidence="4">Whole body</tissue>
    </source>
</reference>
<keyword evidence="1" id="KW-0560">Oxidoreductase</keyword>
<dbReference type="InterPro" id="IPR036291">
    <property type="entry name" value="NAD(P)-bd_dom_sf"/>
</dbReference>
<accession>A0A6A7FNT9</accession>
<dbReference type="Pfam" id="PF01370">
    <property type="entry name" value="Epimerase"/>
    <property type="match status" value="1"/>
</dbReference>
<dbReference type="FunFam" id="3.40.50.720:FF:000336">
    <property type="entry name" value="Aldehyde reductase"/>
    <property type="match status" value="1"/>
</dbReference>
<dbReference type="EMBL" id="IACT01000269">
    <property type="protein sequence ID" value="LAC19695.1"/>
    <property type="molecule type" value="mRNA"/>
</dbReference>
<dbReference type="InterPro" id="IPR001509">
    <property type="entry name" value="Epimerase_deHydtase"/>
</dbReference>
<comment type="similarity">
    <text evidence="2">Belongs to the NAD(P)-dependent epimerase/dehydratase family. Dihydroflavonol-4-reductase subfamily.</text>
</comment>
<dbReference type="PANTHER" id="PTHR10366">
    <property type="entry name" value="NAD DEPENDENT EPIMERASE/DEHYDRATASE"/>
    <property type="match status" value="1"/>
</dbReference>
<dbReference type="SUPFAM" id="SSF51735">
    <property type="entry name" value="NAD(P)-binding Rossmann-fold domains"/>
    <property type="match status" value="1"/>
</dbReference>
<name>A0A6A7FNT9_9CRUS</name>
<protein>
    <submittedName>
        <fullName evidence="4">NADPH-dependent aldehyde reductase ARI1-like</fullName>
    </submittedName>
</protein>
<organism evidence="4">
    <name type="scientific">Hirondellea gigas</name>
    <dbReference type="NCBI Taxonomy" id="1518452"/>
    <lineage>
        <taxon>Eukaryota</taxon>
        <taxon>Metazoa</taxon>
        <taxon>Ecdysozoa</taxon>
        <taxon>Arthropoda</taxon>
        <taxon>Crustacea</taxon>
        <taxon>Multicrustacea</taxon>
        <taxon>Malacostraca</taxon>
        <taxon>Eumalacostraca</taxon>
        <taxon>Peracarida</taxon>
        <taxon>Amphipoda</taxon>
        <taxon>Amphilochidea</taxon>
        <taxon>Lysianassida</taxon>
        <taxon>Lysianassidira</taxon>
        <taxon>Lysianassoidea</taxon>
        <taxon>Lysianassidae</taxon>
        <taxon>Hirondellea</taxon>
    </lineage>
</organism>
<feature type="domain" description="NAD-dependent epimerase/dehydratase" evidence="3">
    <location>
        <begin position="7"/>
        <end position="252"/>
    </location>
</feature>
<evidence type="ECO:0000313" key="4">
    <source>
        <dbReference type="EMBL" id="LAC19695.1"/>
    </source>
</evidence>
<evidence type="ECO:0000256" key="1">
    <source>
        <dbReference type="ARBA" id="ARBA00023002"/>
    </source>
</evidence>